<protein>
    <submittedName>
        <fullName evidence="1">Uncharacterized protein</fullName>
    </submittedName>
</protein>
<comment type="caution">
    <text evidence="1">The sequence shown here is derived from an EMBL/GenBank/DDBJ whole genome shotgun (WGS) entry which is preliminary data.</text>
</comment>
<name>A0ACB9YS89_9PEZI</name>
<accession>A0ACB9YS89</accession>
<dbReference type="Proteomes" id="UP001497700">
    <property type="component" value="Unassembled WGS sequence"/>
</dbReference>
<organism evidence="1 2">
    <name type="scientific">Hypoxylon rubiginosum</name>
    <dbReference type="NCBI Taxonomy" id="110542"/>
    <lineage>
        <taxon>Eukaryota</taxon>
        <taxon>Fungi</taxon>
        <taxon>Dikarya</taxon>
        <taxon>Ascomycota</taxon>
        <taxon>Pezizomycotina</taxon>
        <taxon>Sordariomycetes</taxon>
        <taxon>Xylariomycetidae</taxon>
        <taxon>Xylariales</taxon>
        <taxon>Hypoxylaceae</taxon>
        <taxon>Hypoxylon</taxon>
    </lineage>
</organism>
<proteinExistence type="predicted"/>
<keyword evidence="2" id="KW-1185">Reference proteome</keyword>
<dbReference type="EMBL" id="MU393529">
    <property type="protein sequence ID" value="KAI4862300.1"/>
    <property type="molecule type" value="Genomic_DNA"/>
</dbReference>
<evidence type="ECO:0000313" key="2">
    <source>
        <dbReference type="Proteomes" id="UP001497700"/>
    </source>
</evidence>
<gene>
    <name evidence="1" type="ORF">F4820DRAFT_460316</name>
</gene>
<reference evidence="1 2" key="1">
    <citation type="journal article" date="2022" name="New Phytol.">
        <title>Ecological generalism drives hyperdiversity of secondary metabolite gene clusters in xylarialean endophytes.</title>
        <authorList>
            <person name="Franco M.E.E."/>
            <person name="Wisecaver J.H."/>
            <person name="Arnold A.E."/>
            <person name="Ju Y.M."/>
            <person name="Slot J.C."/>
            <person name="Ahrendt S."/>
            <person name="Moore L.P."/>
            <person name="Eastman K.E."/>
            <person name="Scott K."/>
            <person name="Konkel Z."/>
            <person name="Mondo S.J."/>
            <person name="Kuo A."/>
            <person name="Hayes R.D."/>
            <person name="Haridas S."/>
            <person name="Andreopoulos B."/>
            <person name="Riley R."/>
            <person name="LaButti K."/>
            <person name="Pangilinan J."/>
            <person name="Lipzen A."/>
            <person name="Amirebrahimi M."/>
            <person name="Yan J."/>
            <person name="Adam C."/>
            <person name="Keymanesh K."/>
            <person name="Ng V."/>
            <person name="Louie K."/>
            <person name="Northen T."/>
            <person name="Drula E."/>
            <person name="Henrissat B."/>
            <person name="Hsieh H.M."/>
            <person name="Youens-Clark K."/>
            <person name="Lutzoni F."/>
            <person name="Miadlikowska J."/>
            <person name="Eastwood D.C."/>
            <person name="Hamelin R.C."/>
            <person name="Grigoriev I.V."/>
            <person name="U'Ren J.M."/>
        </authorList>
    </citation>
    <scope>NUCLEOTIDE SEQUENCE [LARGE SCALE GENOMIC DNA]</scope>
    <source>
        <strain evidence="1 2">CBS 119005</strain>
    </source>
</reference>
<evidence type="ECO:0000313" key="1">
    <source>
        <dbReference type="EMBL" id="KAI4862300.1"/>
    </source>
</evidence>
<sequence>MSMDSKSFSRLILTYCSISNSAIAAIAPQVLALIVNGSPTPTHTTGMVAVARTSSPSPPPSLHDQINALDAAGKIEWEDVDGGRAAVLQPPSVQQRDDVWHGFADPPSFIGSVWNALHADVEVDNYDGRAMCPAGGSHMAKAIVDSSANIACRYFVKQSTIGQLALKVWHAYEIHDNQATSDGPGYVRWLLGSISDHPAPLTEEFCGDLWDAVKSMCTTEGTTADTQGQVIEAGDWMMYADPTSNKNNT</sequence>